<keyword evidence="11" id="KW-1185">Reference proteome</keyword>
<evidence type="ECO:0000313" key="10">
    <source>
        <dbReference type="EMBL" id="KAA8915934.1"/>
    </source>
</evidence>
<evidence type="ECO:0000256" key="6">
    <source>
        <dbReference type="ARBA" id="ARBA00037941"/>
    </source>
</evidence>
<evidence type="ECO:0000256" key="5">
    <source>
        <dbReference type="ARBA" id="ARBA00036066"/>
    </source>
</evidence>
<evidence type="ECO:0000256" key="3">
    <source>
        <dbReference type="ARBA" id="ARBA00022827"/>
    </source>
</evidence>
<dbReference type="EC" id="1.1.99.2" evidence="7"/>
<organism evidence="10 11">
    <name type="scientific">Trichomonascus ciferrii</name>
    <dbReference type="NCBI Taxonomy" id="44093"/>
    <lineage>
        <taxon>Eukaryota</taxon>
        <taxon>Fungi</taxon>
        <taxon>Dikarya</taxon>
        <taxon>Ascomycota</taxon>
        <taxon>Saccharomycotina</taxon>
        <taxon>Dipodascomycetes</taxon>
        <taxon>Dipodascales</taxon>
        <taxon>Trichomonascaceae</taxon>
        <taxon>Trichomonascus</taxon>
        <taxon>Trichomonascus ciferrii complex</taxon>
    </lineage>
</organism>
<evidence type="ECO:0000256" key="8">
    <source>
        <dbReference type="ARBA" id="ARBA00041137"/>
    </source>
</evidence>
<dbReference type="Gene3D" id="3.30.9.10">
    <property type="entry name" value="D-Amino Acid Oxidase, subunit A, domain 2"/>
    <property type="match status" value="1"/>
</dbReference>
<evidence type="ECO:0000256" key="2">
    <source>
        <dbReference type="ARBA" id="ARBA00022630"/>
    </source>
</evidence>
<gene>
    <name evidence="10" type="ORF">TRICI_001948</name>
</gene>
<dbReference type="SUPFAM" id="SSF51905">
    <property type="entry name" value="FAD/NAD(P)-binding domain"/>
    <property type="match status" value="1"/>
</dbReference>
<name>A0A642VCB8_9ASCO</name>
<dbReference type="OrthoDB" id="498204at2759"/>
<keyword evidence="2" id="KW-0285">Flavoprotein</keyword>
<dbReference type="InterPro" id="IPR006076">
    <property type="entry name" value="FAD-dep_OxRdtase"/>
</dbReference>
<dbReference type="EMBL" id="SWFS01000131">
    <property type="protein sequence ID" value="KAA8915934.1"/>
    <property type="molecule type" value="Genomic_DNA"/>
</dbReference>
<sequence>MRPSDFSHVVIGGGVVGLAVAARLSRRAANSVLLLERHVDLGTETSSRNSEVIHAGIYYPPESLRTKLCIRGKEMIYEAGRKYGVELQNCGKWVVAQTDREAEHLNKLYERSRITGVPLEWINPEKAKSIEPAVIARKAILNSPTTGIISAHSLMKLYEAEMENNGAEVALGTSVDKIEYEGDSEGGYIVHCDSGGEKTDIKADRVVNSAGHGAVAISNSLLPPERQLKAYFAKGNYFSYNASRPKVSRLIYPCPSDHASLGTHLTLDLGGKIKFGPDLEWVENAEDVQVNGRNLEPAIKEINRYLEGVDPSALTPDYAGIRPKIRGDGAQFQDFVIREEHGFPGFINLLNIESPGLTASMAIAEEVDSLAN</sequence>
<protein>
    <recommendedName>
        <fullName evidence="8">L-2-hydroxyglutarate dehydrogenase, mitochondrial</fullName>
        <ecNumber evidence="7">1.1.99.2</ecNumber>
    </recommendedName>
</protein>
<accession>A0A642VCB8</accession>
<dbReference type="InterPro" id="IPR036188">
    <property type="entry name" value="FAD/NAD-bd_sf"/>
</dbReference>
<dbReference type="Pfam" id="PF01266">
    <property type="entry name" value="DAO"/>
    <property type="match status" value="1"/>
</dbReference>
<dbReference type="Gene3D" id="3.50.50.60">
    <property type="entry name" value="FAD/NAD(P)-binding domain"/>
    <property type="match status" value="1"/>
</dbReference>
<dbReference type="Proteomes" id="UP000761534">
    <property type="component" value="Unassembled WGS sequence"/>
</dbReference>
<evidence type="ECO:0000256" key="1">
    <source>
        <dbReference type="ARBA" id="ARBA00001974"/>
    </source>
</evidence>
<reference evidence="10" key="1">
    <citation type="journal article" date="2019" name="G3 (Bethesda)">
        <title>Genome Assemblies of Two Rare Opportunistic Yeast Pathogens: Diutina rugosa (syn. Candida rugosa) and Trichomonascus ciferrii (syn. Candida ciferrii).</title>
        <authorList>
            <person name="Mixao V."/>
            <person name="Saus E."/>
            <person name="Hansen A.P."/>
            <person name="Lass-Florl C."/>
            <person name="Gabaldon T."/>
        </authorList>
    </citation>
    <scope>NUCLEOTIDE SEQUENCE</scope>
    <source>
        <strain evidence="10">CBS 4856</strain>
    </source>
</reference>
<comment type="cofactor">
    <cofactor evidence="1">
        <name>FAD</name>
        <dbReference type="ChEBI" id="CHEBI:57692"/>
    </cofactor>
</comment>
<feature type="domain" description="FAD dependent oxidoreductase" evidence="9">
    <location>
        <begin position="9"/>
        <end position="367"/>
    </location>
</feature>
<evidence type="ECO:0000256" key="4">
    <source>
        <dbReference type="ARBA" id="ARBA00023002"/>
    </source>
</evidence>
<keyword evidence="4" id="KW-0560">Oxidoreductase</keyword>
<dbReference type="PANTHER" id="PTHR43104:SF4">
    <property type="entry name" value="L-2-HYDROXYGLUTARATE DEHYDROGENASE, MITOCHONDRIAL"/>
    <property type="match status" value="1"/>
</dbReference>
<dbReference type="GO" id="GO:0047545">
    <property type="term" value="F:(S)-2-hydroxyglutarate dehydrogenase activity"/>
    <property type="evidence" value="ECO:0007669"/>
    <property type="project" value="UniProtKB-EC"/>
</dbReference>
<dbReference type="AlphaFoldDB" id="A0A642VCB8"/>
<evidence type="ECO:0000259" key="9">
    <source>
        <dbReference type="Pfam" id="PF01266"/>
    </source>
</evidence>
<evidence type="ECO:0000256" key="7">
    <source>
        <dbReference type="ARBA" id="ARBA00038878"/>
    </source>
</evidence>
<dbReference type="PANTHER" id="PTHR43104">
    <property type="entry name" value="L-2-HYDROXYGLUTARATE DEHYDROGENASE, MITOCHONDRIAL"/>
    <property type="match status" value="1"/>
</dbReference>
<evidence type="ECO:0000313" key="11">
    <source>
        <dbReference type="Proteomes" id="UP000761534"/>
    </source>
</evidence>
<comment type="catalytic activity">
    <reaction evidence="5">
        <text>(S)-2-hydroxyglutarate + A = 2-oxoglutarate + AH2</text>
        <dbReference type="Rhea" id="RHEA:21252"/>
        <dbReference type="ChEBI" id="CHEBI:13193"/>
        <dbReference type="ChEBI" id="CHEBI:16782"/>
        <dbReference type="ChEBI" id="CHEBI:16810"/>
        <dbReference type="ChEBI" id="CHEBI:17499"/>
        <dbReference type="EC" id="1.1.99.2"/>
    </reaction>
</comment>
<proteinExistence type="inferred from homology"/>
<dbReference type="VEuPathDB" id="FungiDB:TRICI_001948"/>
<comment type="caution">
    <text evidence="10">The sequence shown here is derived from an EMBL/GenBank/DDBJ whole genome shotgun (WGS) entry which is preliminary data.</text>
</comment>
<comment type="similarity">
    <text evidence="6">Belongs to the L2HGDH family.</text>
</comment>
<keyword evidence="3" id="KW-0274">FAD</keyword>